<evidence type="ECO:0000256" key="13">
    <source>
        <dbReference type="SAM" id="MobiDB-lite"/>
    </source>
</evidence>
<evidence type="ECO:0000256" key="3">
    <source>
        <dbReference type="ARBA" id="ARBA00022485"/>
    </source>
</evidence>
<dbReference type="OrthoDB" id="2099276at2759"/>
<dbReference type="EC" id="3.2.2.-" evidence="12"/>
<dbReference type="HAMAP" id="MF_03183">
    <property type="entry name" value="Endonuclease_III_Nth"/>
    <property type="match status" value="1"/>
</dbReference>
<feature type="compositionally biased region" description="Basic and acidic residues" evidence="13">
    <location>
        <begin position="276"/>
        <end position="287"/>
    </location>
</feature>
<comment type="caution">
    <text evidence="12">Lacks conserved residue(s) required for the propagation of feature annotation.</text>
</comment>
<dbReference type="GO" id="GO:0005634">
    <property type="term" value="C:nucleus"/>
    <property type="evidence" value="ECO:0007669"/>
    <property type="project" value="UniProtKB-SubCell"/>
</dbReference>
<comment type="function">
    <text evidence="12">Bifunctional DNA N-glycosylase with associated apurinic/apyrimidinic (AP) lyase function that catalyzes the first step in base excision repair (BER), the primary repair pathway for the repair of oxidative DNA damage. The DNA N-glycosylase activity releases the damaged DNA base from DNA by cleaving the N-glycosidic bond, leaving an AP site. The AP lyase activity cleaves the phosphodiester bond 3' to the AP site by a beta-elimination. Primarily recognizes and repairs oxidative base damage of pyrimidines.</text>
</comment>
<dbReference type="GO" id="GO:0005739">
    <property type="term" value="C:mitochondrion"/>
    <property type="evidence" value="ECO:0007669"/>
    <property type="project" value="UniProtKB-SubCell"/>
</dbReference>
<feature type="chain" id="PRO_5001808256" description="Endonuclease III homolog" evidence="14">
    <location>
        <begin position="30"/>
        <end position="693"/>
    </location>
</feature>
<keyword evidence="6 12" id="KW-0378">Hydrolase</keyword>
<evidence type="ECO:0000256" key="12">
    <source>
        <dbReference type="HAMAP-Rule" id="MF_03183"/>
    </source>
</evidence>
<feature type="region of interest" description="Disordered" evidence="13">
    <location>
        <begin position="372"/>
        <end position="409"/>
    </location>
</feature>
<evidence type="ECO:0000259" key="15">
    <source>
        <dbReference type="SMART" id="SM00478"/>
    </source>
</evidence>
<proteinExistence type="inferred from homology"/>
<dbReference type="SUPFAM" id="SSF48150">
    <property type="entry name" value="DNA-glycosylase"/>
    <property type="match status" value="1"/>
</dbReference>
<evidence type="ECO:0000256" key="1">
    <source>
        <dbReference type="ARBA" id="ARBA00001966"/>
    </source>
</evidence>
<dbReference type="InterPro" id="IPR023170">
    <property type="entry name" value="HhH_base_excis_C"/>
</dbReference>
<evidence type="ECO:0000256" key="9">
    <source>
        <dbReference type="ARBA" id="ARBA00023204"/>
    </source>
</evidence>
<dbReference type="GO" id="GO:0140078">
    <property type="term" value="F:class I DNA-(apurinic or apyrimidinic site) endonuclease activity"/>
    <property type="evidence" value="ECO:0007669"/>
    <property type="project" value="UniProtKB-EC"/>
</dbReference>
<evidence type="ECO:0000256" key="5">
    <source>
        <dbReference type="ARBA" id="ARBA00022763"/>
    </source>
</evidence>
<keyword evidence="10 12" id="KW-0456">Lyase</keyword>
<feature type="region of interest" description="Disordered" evidence="13">
    <location>
        <begin position="276"/>
        <end position="335"/>
    </location>
</feature>
<evidence type="ECO:0000313" key="17">
    <source>
        <dbReference type="Proteomes" id="UP000028837"/>
    </source>
</evidence>
<dbReference type="GO" id="GO:0051539">
    <property type="term" value="F:4 iron, 4 sulfur cluster binding"/>
    <property type="evidence" value="ECO:0007669"/>
    <property type="project" value="UniProtKB-KW"/>
</dbReference>
<gene>
    <name evidence="12" type="primary">NTH1</name>
    <name evidence="16" type="ORF">TGDOM2_305920</name>
</gene>
<feature type="region of interest" description="Disordered" evidence="13">
    <location>
        <begin position="157"/>
        <end position="246"/>
    </location>
</feature>
<organism evidence="16 17">
    <name type="scientific">Toxoplasma gondii GAB2-2007-GAL-DOM2</name>
    <dbReference type="NCBI Taxonomy" id="1130820"/>
    <lineage>
        <taxon>Eukaryota</taxon>
        <taxon>Sar</taxon>
        <taxon>Alveolata</taxon>
        <taxon>Apicomplexa</taxon>
        <taxon>Conoidasida</taxon>
        <taxon>Coccidia</taxon>
        <taxon>Eucoccidiorida</taxon>
        <taxon>Eimeriorina</taxon>
        <taxon>Sarcocystidae</taxon>
        <taxon>Toxoplasma</taxon>
    </lineage>
</organism>
<evidence type="ECO:0000256" key="4">
    <source>
        <dbReference type="ARBA" id="ARBA00022723"/>
    </source>
</evidence>
<feature type="compositionally biased region" description="Basic and acidic residues" evidence="13">
    <location>
        <begin position="166"/>
        <end position="175"/>
    </location>
</feature>
<dbReference type="GO" id="GO:0006289">
    <property type="term" value="P:nucleotide-excision repair"/>
    <property type="evidence" value="ECO:0007669"/>
    <property type="project" value="TreeGrafter"/>
</dbReference>
<evidence type="ECO:0000256" key="6">
    <source>
        <dbReference type="ARBA" id="ARBA00022801"/>
    </source>
</evidence>
<keyword evidence="12" id="KW-0539">Nucleus</keyword>
<dbReference type="GO" id="GO:0003677">
    <property type="term" value="F:DNA binding"/>
    <property type="evidence" value="ECO:0007669"/>
    <property type="project" value="UniProtKB-UniRule"/>
</dbReference>
<dbReference type="PROSITE" id="PS00764">
    <property type="entry name" value="ENDONUCLEASE_III_1"/>
    <property type="match status" value="1"/>
</dbReference>
<dbReference type="GO" id="GO:0006285">
    <property type="term" value="P:base-excision repair, AP site formation"/>
    <property type="evidence" value="ECO:0007669"/>
    <property type="project" value="UniProtKB-UniRule"/>
</dbReference>
<feature type="signal peptide" evidence="14">
    <location>
        <begin position="1"/>
        <end position="29"/>
    </location>
</feature>
<name>A0A086JMS8_TOXGO</name>
<dbReference type="InterPro" id="IPR011257">
    <property type="entry name" value="DNA_glycosylase"/>
</dbReference>
<comment type="cofactor">
    <cofactor evidence="1">
        <name>[4Fe-4S] cluster</name>
        <dbReference type="ChEBI" id="CHEBI:49883"/>
    </cofactor>
</comment>
<dbReference type="SMART" id="SM00478">
    <property type="entry name" value="ENDO3c"/>
    <property type="match status" value="1"/>
</dbReference>
<evidence type="ECO:0000256" key="11">
    <source>
        <dbReference type="ARBA" id="ARBA00023295"/>
    </source>
</evidence>
<dbReference type="Pfam" id="PF00730">
    <property type="entry name" value="HhH-GPD"/>
    <property type="match status" value="1"/>
</dbReference>
<comment type="subcellular location">
    <subcellularLocation>
        <location evidence="12">Nucleus</location>
    </subcellularLocation>
    <subcellularLocation>
        <location evidence="12">Mitochondrion</location>
    </subcellularLocation>
</comment>
<evidence type="ECO:0000256" key="10">
    <source>
        <dbReference type="ARBA" id="ARBA00023239"/>
    </source>
</evidence>
<dbReference type="GO" id="GO:0046872">
    <property type="term" value="F:metal ion binding"/>
    <property type="evidence" value="ECO:0007669"/>
    <property type="project" value="UniProtKB-KW"/>
</dbReference>
<comment type="similarity">
    <text evidence="2 12">Belongs to the Nth/MutY family.</text>
</comment>
<dbReference type="PANTHER" id="PTHR43286">
    <property type="entry name" value="ENDONUCLEASE III-LIKE PROTEIN 1"/>
    <property type="match status" value="1"/>
</dbReference>
<keyword evidence="12" id="KW-0496">Mitochondrion</keyword>
<dbReference type="EC" id="4.2.99.18" evidence="12"/>
<feature type="compositionally biased region" description="Low complexity" evidence="13">
    <location>
        <begin position="181"/>
        <end position="191"/>
    </location>
</feature>
<keyword evidence="9 12" id="KW-0234">DNA repair</keyword>
<keyword evidence="7" id="KW-0408">Iron</keyword>
<dbReference type="GO" id="GO:0000703">
    <property type="term" value="F:oxidized pyrimidine nucleobase lesion DNA N-glycosylase activity"/>
    <property type="evidence" value="ECO:0007669"/>
    <property type="project" value="UniProtKB-UniRule"/>
</dbReference>
<keyword evidence="5 12" id="KW-0227">DNA damage</keyword>
<keyword evidence="14" id="KW-0732">Signal</keyword>
<feature type="compositionally biased region" description="Low complexity" evidence="13">
    <location>
        <begin position="322"/>
        <end position="334"/>
    </location>
</feature>
<keyword evidence="3" id="KW-0004">4Fe-4S</keyword>
<dbReference type="VEuPathDB" id="ToxoDB:TGDOM2_305920"/>
<dbReference type="Pfam" id="PF00633">
    <property type="entry name" value="HHH"/>
    <property type="match status" value="1"/>
</dbReference>
<keyword evidence="16" id="KW-0540">Nuclease</keyword>
<evidence type="ECO:0000256" key="8">
    <source>
        <dbReference type="ARBA" id="ARBA00023014"/>
    </source>
</evidence>
<dbReference type="InterPro" id="IPR030841">
    <property type="entry name" value="NTH1"/>
</dbReference>
<evidence type="ECO:0000256" key="2">
    <source>
        <dbReference type="ARBA" id="ARBA00008343"/>
    </source>
</evidence>
<protein>
    <recommendedName>
        <fullName evidence="12">Endonuclease III homolog</fullName>
        <ecNumber evidence="12">3.2.2.-</ecNumber>
        <ecNumber evidence="12">4.2.99.18</ecNumber>
    </recommendedName>
    <alternativeName>
        <fullName evidence="12">Bifunctional DNA N-glycosylase/DNA-(apurinic or apyrimidinic site) lyase</fullName>
        <shortName evidence="12">DNA glycosylase/AP lyase</shortName>
    </alternativeName>
</protein>
<reference evidence="16 17" key="1">
    <citation type="submission" date="2014-02" db="EMBL/GenBank/DDBJ databases">
        <authorList>
            <person name="Sibley D."/>
            <person name="Venepally P."/>
            <person name="Karamycheva S."/>
            <person name="Hadjithomas M."/>
            <person name="Khan A."/>
            <person name="Brunk B."/>
            <person name="Roos D."/>
            <person name="Caler E."/>
            <person name="Lorenzi H."/>
        </authorList>
    </citation>
    <scope>NUCLEOTIDE SEQUENCE [LARGE SCALE GENOMIC DNA]</scope>
    <source>
        <strain evidence="16 17">GAB2-2007-GAL-DOM2</strain>
    </source>
</reference>
<accession>A0A086JMS8</accession>
<dbReference type="InterPro" id="IPR000445">
    <property type="entry name" value="HhH_motif"/>
</dbReference>
<dbReference type="PANTHER" id="PTHR43286:SF1">
    <property type="entry name" value="ENDONUCLEASE III-LIKE PROTEIN 1"/>
    <property type="match status" value="1"/>
</dbReference>
<dbReference type="FunFam" id="1.10.340.30:FF:000005">
    <property type="entry name" value="Endonuclease III-like protein 1"/>
    <property type="match status" value="1"/>
</dbReference>
<dbReference type="EMBL" id="AHZU02001333">
    <property type="protein sequence ID" value="KFG33446.1"/>
    <property type="molecule type" value="Genomic_DNA"/>
</dbReference>
<dbReference type="Gene3D" id="1.10.1670.10">
    <property type="entry name" value="Helix-hairpin-Helix base-excision DNA repair enzymes (C-terminal)"/>
    <property type="match status" value="1"/>
</dbReference>
<keyword evidence="4" id="KW-0479">Metal-binding</keyword>
<comment type="caution">
    <text evidence="16">The sequence shown here is derived from an EMBL/GenBank/DDBJ whole genome shotgun (WGS) entry which is preliminary data.</text>
</comment>
<keyword evidence="8" id="KW-0411">Iron-sulfur</keyword>
<dbReference type="Gene3D" id="1.10.340.30">
    <property type="entry name" value="Hypothetical protein, domain 2"/>
    <property type="match status" value="1"/>
</dbReference>
<keyword evidence="16" id="KW-0255">Endonuclease</keyword>
<dbReference type="CDD" id="cd00056">
    <property type="entry name" value="ENDO3c"/>
    <property type="match status" value="1"/>
</dbReference>
<feature type="compositionally biased region" description="Polar residues" evidence="13">
    <location>
        <begin position="204"/>
        <end position="219"/>
    </location>
</feature>
<feature type="domain" description="HhH-GPD" evidence="15">
    <location>
        <begin position="501"/>
        <end position="650"/>
    </location>
</feature>
<sequence>MDLLFNGFVHFIFLSWVAVLLSACMQTASLPPSPVSPRHAAFFPRGGSPLNTRPPLNIRPRLCAFLIFLASSPTSTDSPFSDCSPSQSVSRSLSRFSFLSFFRPLYSGFSSFSCKRATCAWSAGAYMLEKPQNSLHRDRTFFSFSLFLDARKIGEARPQTAQDAPSPEHKMKDAQRLPARSTSSSSSSSLSGAGRARKGRPAEGSSTNEDFSAGRPTTKQGKREAGRCTGGGAPPRRSSRLRSESYGKTEAGICVDSIPLKRSEIKTAVPATAVDFDRFRHPEKPEKPGLSTARTPGPSVHTPGREAPQRRGRGVCTPEDVAGGSAATPGAASEGARKVESFAAATEAGKVKQECLSGDRIRDQSVAFHSTVKEEDAENARTLPDPVAPPSPSRGFLFTQKGKRRKREDVTTSLRELAGCAELDLEDLSQNVAKKTDEPFANLPDSPEPPHFQDVWDAVTEMRAKRDAPVDSMGVEAMGELALQRDGEKAKRFSVLVAVMLSSQTKDEQTAACMQRLRDADVLSPEKMSRLSVAELSELLYGVGFYQNKARFLKEACQILLEKYGGDIPPTYEELVQLKGVGPKMANIAVHAGWNRVEGIAVDVHVHRITNRLNWVRTKTPIETQHALQKFLRRPLWGEINLLFVGFGQQICRPVNPLCSACKASQWCPVGRKASRKEKKTPEIEVEVSPQKD</sequence>
<evidence type="ECO:0000313" key="16">
    <source>
        <dbReference type="EMBL" id="KFG33446.1"/>
    </source>
</evidence>
<keyword evidence="11 12" id="KW-0326">Glycosidase</keyword>
<dbReference type="InterPro" id="IPR004035">
    <property type="entry name" value="Endouclease-III_FeS-bd_BS"/>
</dbReference>
<dbReference type="Proteomes" id="UP000028837">
    <property type="component" value="Unassembled WGS sequence"/>
</dbReference>
<evidence type="ECO:0000256" key="7">
    <source>
        <dbReference type="ARBA" id="ARBA00023004"/>
    </source>
</evidence>
<comment type="catalytic activity">
    <reaction evidence="12">
        <text>2'-deoxyribonucleotide-(2'-deoxyribose 5'-phosphate)-2'-deoxyribonucleotide-DNA = a 3'-end 2'-deoxyribonucleotide-(2,3-dehydro-2,3-deoxyribose 5'-phosphate)-DNA + a 5'-end 5'-phospho-2'-deoxyribonucleoside-DNA + H(+)</text>
        <dbReference type="Rhea" id="RHEA:66592"/>
        <dbReference type="Rhea" id="RHEA-COMP:13180"/>
        <dbReference type="Rhea" id="RHEA-COMP:16897"/>
        <dbReference type="Rhea" id="RHEA-COMP:17067"/>
        <dbReference type="ChEBI" id="CHEBI:15378"/>
        <dbReference type="ChEBI" id="CHEBI:136412"/>
        <dbReference type="ChEBI" id="CHEBI:157695"/>
        <dbReference type="ChEBI" id="CHEBI:167181"/>
        <dbReference type="EC" id="4.2.99.18"/>
    </reaction>
</comment>
<dbReference type="AlphaFoldDB" id="A0A086JMS8"/>
<evidence type="ECO:0000256" key="14">
    <source>
        <dbReference type="SAM" id="SignalP"/>
    </source>
</evidence>
<dbReference type="InterPro" id="IPR003265">
    <property type="entry name" value="HhH-GPD_domain"/>
</dbReference>